<gene>
    <name evidence="1" type="ORF">FPV09_00730</name>
</gene>
<protein>
    <recommendedName>
        <fullName evidence="3">KaiC-like domain-containing protein</fullName>
    </recommendedName>
</protein>
<name>A0A5C0SH44_9EURY</name>
<dbReference type="AlphaFoldDB" id="A0A5C0SH44"/>
<dbReference type="InterPro" id="IPR027417">
    <property type="entry name" value="P-loop_NTPase"/>
</dbReference>
<dbReference type="RefSeq" id="WP_148881996.1">
    <property type="nucleotide sequence ID" value="NZ_CP041932.1"/>
</dbReference>
<evidence type="ECO:0000313" key="1">
    <source>
        <dbReference type="EMBL" id="QEK13885.1"/>
    </source>
</evidence>
<evidence type="ECO:0008006" key="3">
    <source>
        <dbReference type="Google" id="ProtNLM"/>
    </source>
</evidence>
<dbReference type="GeneID" id="41608335"/>
<dbReference type="Gene3D" id="3.40.50.300">
    <property type="entry name" value="P-loop containing nucleotide triphosphate hydrolases"/>
    <property type="match status" value="1"/>
</dbReference>
<organism evidence="1 2">
    <name type="scientific">Thermococcus aciditolerans</name>
    <dbReference type="NCBI Taxonomy" id="2598455"/>
    <lineage>
        <taxon>Archaea</taxon>
        <taxon>Methanobacteriati</taxon>
        <taxon>Methanobacteriota</taxon>
        <taxon>Thermococci</taxon>
        <taxon>Thermococcales</taxon>
        <taxon>Thermococcaceae</taxon>
        <taxon>Thermococcus</taxon>
    </lineage>
</organism>
<sequence length="231" mass="26237">MRFGFWGFGFELPAVTLLSGPMAAAKPLFAQRFIVEFLNVHPEYDVLYFATSSPVCGVLRNLRIFGMDDEGIRGITFLDYQPSCAQIERADAGYYIGNFSEPEQLKRALDMAGQKSIVVIPSFTLLLIGSGEKERLVDVLLDWLGRGRTVSFVAVNSAMFGDHNRKLAENADNVLEFLKRRDEVYIRPLKFRGSAPREDIPFEFPREMFEGTKKEVAERTARIIREKKVGR</sequence>
<proteinExistence type="predicted"/>
<dbReference type="KEGG" id="them:FPV09_00730"/>
<dbReference type="EMBL" id="CP041932">
    <property type="protein sequence ID" value="QEK13885.1"/>
    <property type="molecule type" value="Genomic_DNA"/>
</dbReference>
<keyword evidence="2" id="KW-1185">Reference proteome</keyword>
<accession>A0A5C0SH44</accession>
<evidence type="ECO:0000313" key="2">
    <source>
        <dbReference type="Proteomes" id="UP000322631"/>
    </source>
</evidence>
<reference evidence="1 2" key="1">
    <citation type="submission" date="2019-07" db="EMBL/GenBank/DDBJ databases">
        <title>Complete genome of Thermococcus acidophilus.</title>
        <authorList>
            <person name="Li X."/>
        </authorList>
    </citation>
    <scope>NUCLEOTIDE SEQUENCE [LARGE SCALE GENOMIC DNA]</scope>
    <source>
        <strain evidence="1 2">SY113</strain>
    </source>
</reference>
<dbReference type="Proteomes" id="UP000322631">
    <property type="component" value="Chromosome"/>
</dbReference>